<dbReference type="eggNOG" id="ENOG5032RS2">
    <property type="taxonomic scope" value="Bacteria"/>
</dbReference>
<dbReference type="AlphaFoldDB" id="B1WPI6"/>
<dbReference type="EMBL" id="CP000806">
    <property type="protein sequence ID" value="ACB51556.1"/>
    <property type="molecule type" value="Genomic_DNA"/>
</dbReference>
<organism evidence="1 2">
    <name type="scientific">Crocosphaera subtropica (strain ATCC 51142 / BH68)</name>
    <name type="common">Cyanothece sp. (strain ATCC 51142)</name>
    <dbReference type="NCBI Taxonomy" id="43989"/>
    <lineage>
        <taxon>Bacteria</taxon>
        <taxon>Bacillati</taxon>
        <taxon>Cyanobacteriota</taxon>
        <taxon>Cyanophyceae</taxon>
        <taxon>Oscillatoriophycideae</taxon>
        <taxon>Chroococcales</taxon>
        <taxon>Aphanothecaceae</taxon>
        <taxon>Crocosphaera</taxon>
        <taxon>Crocosphaera subtropica</taxon>
    </lineage>
</organism>
<dbReference type="InterPro" id="IPR012663">
    <property type="entry name" value="CHP02450_Tryp"/>
</dbReference>
<protein>
    <submittedName>
        <fullName evidence="1">CHP02450-containing protein</fullName>
    </submittedName>
</protein>
<dbReference type="STRING" id="43989.cce_2206"/>
<dbReference type="Proteomes" id="UP000001203">
    <property type="component" value="Chromosome circular"/>
</dbReference>
<keyword evidence="2" id="KW-1185">Reference proteome</keyword>
<evidence type="ECO:0000313" key="1">
    <source>
        <dbReference type="EMBL" id="ACB51556.1"/>
    </source>
</evidence>
<dbReference type="HOGENOM" id="CLU_176868_0_0_3"/>
<dbReference type="Pfam" id="PF09493">
    <property type="entry name" value="DUF2389"/>
    <property type="match status" value="1"/>
</dbReference>
<dbReference type="NCBIfam" id="TIGR02450">
    <property type="entry name" value="TIGR02450 family Trp-rich protein"/>
    <property type="match status" value="1"/>
</dbReference>
<proteinExistence type="predicted"/>
<evidence type="ECO:0000313" key="2">
    <source>
        <dbReference type="Proteomes" id="UP000001203"/>
    </source>
</evidence>
<gene>
    <name evidence="1" type="ordered locus">cce_2206</name>
</gene>
<accession>B1WPI6</accession>
<dbReference type="KEGG" id="cyt:cce_2206"/>
<sequence length="97" mass="11685">MIKDDYLILKTMAKKQKFPHLLGSKWTAKQKTWGWRHFQVVNRKNQGRFVFAEMVASCDENVRFWINAQQFKDRSLWQPGWQTLEEMNQPEEALDIL</sequence>
<reference evidence="1 2" key="1">
    <citation type="journal article" date="2008" name="Proc. Natl. Acad. Sci. U.S.A.">
        <title>The genome of Cyanothece 51142, a unicellular diazotrophic cyanobacterium important in the marine nitrogen cycle.</title>
        <authorList>
            <person name="Welsh E.A."/>
            <person name="Liberton M."/>
            <person name="Stoeckel J."/>
            <person name="Loh T."/>
            <person name="Elvitigala T."/>
            <person name="Wang C."/>
            <person name="Wollam A."/>
            <person name="Fulton R.S."/>
            <person name="Clifton S.W."/>
            <person name="Jacobs J.M."/>
            <person name="Aurora R."/>
            <person name="Ghosh B.K."/>
            <person name="Sherman L.A."/>
            <person name="Smith R.D."/>
            <person name="Wilson R.K."/>
            <person name="Pakrasi H.B."/>
        </authorList>
    </citation>
    <scope>NUCLEOTIDE SEQUENCE [LARGE SCALE GENOMIC DNA]</scope>
    <source>
        <strain evidence="2">ATCC 51142 / BH68</strain>
    </source>
</reference>
<name>B1WPI6_CROS5</name>